<feature type="compositionally biased region" description="Basic residues" evidence="1">
    <location>
        <begin position="104"/>
        <end position="177"/>
    </location>
</feature>
<evidence type="ECO:0000313" key="3">
    <source>
        <dbReference type="EMBL" id="SBT31310.1"/>
    </source>
</evidence>
<accession>A0A1A8YGK7</accession>
<protein>
    <submittedName>
        <fullName evidence="2">Uncharacterized protein</fullName>
    </submittedName>
</protein>
<dbReference type="AlphaFoldDB" id="A0A1A8YGK7"/>
<feature type="region of interest" description="Disordered" evidence="1">
    <location>
        <begin position="98"/>
        <end position="212"/>
    </location>
</feature>
<dbReference type="Proteomes" id="UP000078555">
    <property type="component" value="Unassembled WGS sequence"/>
</dbReference>
<evidence type="ECO:0000256" key="1">
    <source>
        <dbReference type="SAM" id="MobiDB-lite"/>
    </source>
</evidence>
<organism evidence="2 5">
    <name type="scientific">Plasmodium ovale wallikeri</name>
    <dbReference type="NCBI Taxonomy" id="864142"/>
    <lineage>
        <taxon>Eukaryota</taxon>
        <taxon>Sar</taxon>
        <taxon>Alveolata</taxon>
        <taxon>Apicomplexa</taxon>
        <taxon>Aconoidasida</taxon>
        <taxon>Haemosporida</taxon>
        <taxon>Plasmodiidae</taxon>
        <taxon>Plasmodium</taxon>
        <taxon>Plasmodium (Plasmodium)</taxon>
    </lineage>
</organism>
<gene>
    <name evidence="2" type="ORF">POVWA1_003300</name>
    <name evidence="3" type="ORF">POVWA2_003490</name>
</gene>
<dbReference type="Proteomes" id="UP000078550">
    <property type="component" value="Unassembled WGS sequence"/>
</dbReference>
<reference evidence="2" key="2">
    <citation type="submission" date="2016-05" db="EMBL/GenBank/DDBJ databases">
        <authorList>
            <person name="Lavstsen T."/>
            <person name="Jespersen J.S."/>
        </authorList>
    </citation>
    <scope>NUCLEOTIDE SEQUENCE [LARGE SCALE GENOMIC DNA]</scope>
</reference>
<name>A0A1A8YGK7_PLAOA</name>
<dbReference type="EMBL" id="FLRE01000014">
    <property type="protein sequence ID" value="SBT31310.1"/>
    <property type="molecule type" value="Genomic_DNA"/>
</dbReference>
<sequence length="318" mass="38158">MCGGTYGLHIQERANIYTCNPISAYFYGHSLSQCSQYIDRHIMKYFTLFRLCLVYFYNAERNNFEQAFSSPSLALNGEVTNSKWESLLRKQEGGHPRVLYELLRKRRRRRGRNRNARKRNSRKARRRRRQERRKRKKERKRAERKRKRREKKMKRQRKRNERKEKKRQKKEDKRRKKEEKMRENKKNEISDSQYGRNEHEDTSGNEDDVGVNENIYNTRKNNYHSENGPLVGNREVTGVGNHSDKKEHSDILHGDHEETTTTHAHDNVYTNGDTSYSANSPYYEELEGKAKVVNISKLEHEPKQKIIEKIKRALEMLQ</sequence>
<feature type="compositionally biased region" description="Basic and acidic residues" evidence="1">
    <location>
        <begin position="178"/>
        <end position="189"/>
    </location>
</feature>
<proteinExistence type="predicted"/>
<evidence type="ECO:0000313" key="2">
    <source>
        <dbReference type="EMBL" id="SBT30675.1"/>
    </source>
</evidence>
<dbReference type="EMBL" id="FLRD01000008">
    <property type="protein sequence ID" value="SBT30675.1"/>
    <property type="molecule type" value="Genomic_DNA"/>
</dbReference>
<keyword evidence="5" id="KW-1185">Reference proteome</keyword>
<reference evidence="4 5" key="1">
    <citation type="submission" date="2016-05" db="EMBL/GenBank/DDBJ databases">
        <authorList>
            <person name="Naeem Raeece"/>
        </authorList>
    </citation>
    <scope>NUCLEOTIDE SEQUENCE [LARGE SCALE GENOMIC DNA]</scope>
</reference>
<evidence type="ECO:0000313" key="5">
    <source>
        <dbReference type="Proteomes" id="UP000078555"/>
    </source>
</evidence>
<evidence type="ECO:0000313" key="4">
    <source>
        <dbReference type="Proteomes" id="UP000078550"/>
    </source>
</evidence>